<feature type="active site" evidence="10">
    <location>
        <position position="250"/>
    </location>
</feature>
<dbReference type="InterPro" id="IPR011932">
    <property type="entry name" value="Recomb_XerD"/>
</dbReference>
<evidence type="ECO:0000256" key="1">
    <source>
        <dbReference type="ARBA" id="ARBA00004496"/>
    </source>
</evidence>
<dbReference type="GO" id="GO:0005737">
    <property type="term" value="C:cytoplasm"/>
    <property type="evidence" value="ECO:0007669"/>
    <property type="project" value="UniProtKB-SubCell"/>
</dbReference>
<feature type="active site" evidence="10">
    <location>
        <position position="273"/>
    </location>
</feature>
<dbReference type="GO" id="GO:0006313">
    <property type="term" value="P:DNA transposition"/>
    <property type="evidence" value="ECO:0007669"/>
    <property type="project" value="UniProtKB-UniRule"/>
</dbReference>
<dbReference type="Gene3D" id="1.10.150.130">
    <property type="match status" value="1"/>
</dbReference>
<comment type="similarity">
    <text evidence="10">Belongs to the 'phage' integrase family. XerC subfamily.</text>
</comment>
<dbReference type="Pfam" id="PF00589">
    <property type="entry name" value="Phage_integrase"/>
    <property type="match status" value="1"/>
</dbReference>
<dbReference type="InterPro" id="IPR050090">
    <property type="entry name" value="Tyrosine_recombinase_XerCD"/>
</dbReference>
<keyword evidence="6 10" id="KW-0229">DNA integration</keyword>
<evidence type="ECO:0000256" key="6">
    <source>
        <dbReference type="ARBA" id="ARBA00022908"/>
    </source>
</evidence>
<evidence type="ECO:0000256" key="5">
    <source>
        <dbReference type="ARBA" id="ARBA00022829"/>
    </source>
</evidence>
<feature type="active site" description="O-(3'-phospho-DNA)-tyrosine intermediate" evidence="10">
    <location>
        <position position="282"/>
    </location>
</feature>
<dbReference type="InterPro" id="IPR004107">
    <property type="entry name" value="Integrase_SAM-like_N"/>
</dbReference>
<dbReference type="NCBIfam" id="TIGR02225">
    <property type="entry name" value="recomb_XerD"/>
    <property type="match status" value="1"/>
</dbReference>
<dbReference type="Proteomes" id="UP000018837">
    <property type="component" value="Unassembled WGS sequence"/>
</dbReference>
<dbReference type="SUPFAM" id="SSF56349">
    <property type="entry name" value="DNA breaking-rejoining enzymes"/>
    <property type="match status" value="1"/>
</dbReference>
<keyword evidence="3 10" id="KW-0963">Cytoplasm</keyword>
<dbReference type="InterPro" id="IPR023009">
    <property type="entry name" value="Tyrosine_recombinase_XerC/XerD"/>
</dbReference>
<comment type="subunit">
    <text evidence="10">Forms a cyclic heterotetrameric complex composed of two molecules of XerC and two molecules of XerD.</text>
</comment>
<feature type="domain" description="Core-binding (CB)" evidence="12">
    <location>
        <begin position="6"/>
        <end position="91"/>
    </location>
</feature>
<feature type="domain" description="Tyr recombinase" evidence="11">
    <location>
        <begin position="112"/>
        <end position="295"/>
    </location>
</feature>
<evidence type="ECO:0000256" key="9">
    <source>
        <dbReference type="ARBA" id="ARBA00023306"/>
    </source>
</evidence>
<evidence type="ECO:0000313" key="13">
    <source>
        <dbReference type="EMBL" id="ETK01996.1"/>
    </source>
</evidence>
<evidence type="ECO:0000256" key="3">
    <source>
        <dbReference type="ARBA" id="ARBA00022490"/>
    </source>
</evidence>
<dbReference type="NCBIfam" id="NF040815">
    <property type="entry name" value="recomb_XerA_Arch"/>
    <property type="match status" value="1"/>
</dbReference>
<dbReference type="PATRIC" id="fig|1411148.3.peg.1019"/>
<accession>W2C6B9</accession>
<evidence type="ECO:0000256" key="4">
    <source>
        <dbReference type="ARBA" id="ARBA00022618"/>
    </source>
</evidence>
<comment type="subcellular location">
    <subcellularLocation>
        <location evidence="1 10">Cytoplasm</location>
    </subcellularLocation>
</comment>
<dbReference type="PROSITE" id="PS51898">
    <property type="entry name" value="TYR_RECOMBINASE"/>
    <property type="match status" value="1"/>
</dbReference>
<dbReference type="InterPro" id="IPR010998">
    <property type="entry name" value="Integrase_recombinase_N"/>
</dbReference>
<evidence type="ECO:0000256" key="2">
    <source>
        <dbReference type="ARBA" id="ARBA00010450"/>
    </source>
</evidence>
<feature type="active site" evidence="10">
    <location>
        <position position="247"/>
    </location>
</feature>
<proteinExistence type="inferred from homology"/>
<dbReference type="InterPro" id="IPR002104">
    <property type="entry name" value="Integrase_catalytic"/>
</dbReference>
<dbReference type="GO" id="GO:0009037">
    <property type="term" value="F:tyrosine-based site-specific recombinase activity"/>
    <property type="evidence" value="ECO:0007669"/>
    <property type="project" value="UniProtKB-UniRule"/>
</dbReference>
<dbReference type="Pfam" id="PF02899">
    <property type="entry name" value="Phage_int_SAM_1"/>
    <property type="match status" value="1"/>
</dbReference>
<evidence type="ECO:0000259" key="11">
    <source>
        <dbReference type="PROSITE" id="PS51898"/>
    </source>
</evidence>
<reference evidence="13 14" key="1">
    <citation type="submission" date="2013-11" db="EMBL/GenBank/DDBJ databases">
        <title>Single cell genomics of uncultured Tannerella BU063 (oral taxon 286).</title>
        <authorList>
            <person name="Beall C.J."/>
            <person name="Campbell A.G."/>
            <person name="Griffen A.L."/>
            <person name="Podar M."/>
            <person name="Leys E.J."/>
        </authorList>
    </citation>
    <scope>NUCLEOTIDE SEQUENCE [LARGE SCALE GENOMIC DNA]</scope>
    <source>
        <strain evidence="13">Cell 2</strain>
    </source>
</reference>
<sequence length="310" mass="35426">MQVKEWPTDDPVKMYEIYLRLERGLSKNTVEAYVSDLDKLFRFVAVEGRSVRDVTYADLQQFVAQLYDAGISARSQARIISGIRSFYRYLVLEGYLQSDPTQLLESPKIGRRLPEVLAVGEIDRILATIDVSTPSGRRNRAMIEVLYSCGLRVSELTGLRYPDVHFDEGYIRVLGKGNKERLVPISRTALNEIRNYLPDRLAIASAKGFEDILFVNPHGRSLSRVMVFKIVKEYAALAGITKTISPHTFRHSFATHLLEGGANLRGIQMMLGHETITATEIYTHLDREALRREIIEHHPRNISWRREHGE</sequence>
<dbReference type="GO" id="GO:0051301">
    <property type="term" value="P:cell division"/>
    <property type="evidence" value="ECO:0007669"/>
    <property type="project" value="UniProtKB-KW"/>
</dbReference>
<keyword evidence="8 10" id="KW-0233">DNA recombination</keyword>
<keyword evidence="7 10" id="KW-0238">DNA-binding</keyword>
<keyword evidence="4 10" id="KW-0132">Cell division</keyword>
<feature type="active site" evidence="10">
    <location>
        <position position="176"/>
    </location>
</feature>
<dbReference type="InterPro" id="IPR044068">
    <property type="entry name" value="CB"/>
</dbReference>
<dbReference type="NCBIfam" id="NF001399">
    <property type="entry name" value="PRK00283.1"/>
    <property type="match status" value="1"/>
</dbReference>
<comment type="function">
    <text evidence="10">Site-specific tyrosine recombinase, which acts by catalyzing the cutting and rejoining of the recombining DNA molecules. The XerC-XerD complex is essential to convert dimers of the bacterial chromosome into monomers to permit their segregation at cell division. It also contributes to the segregational stability of plasmids.</text>
</comment>
<organism evidence="13 14">
    <name type="scientific">Tannerella sp. oral taxon BU063 isolate Cell 2</name>
    <dbReference type="NCBI Taxonomy" id="1411148"/>
    <lineage>
        <taxon>Bacteria</taxon>
        <taxon>Pseudomonadati</taxon>
        <taxon>Bacteroidota</taxon>
        <taxon>Bacteroidia</taxon>
        <taxon>Bacteroidales</taxon>
        <taxon>Tannerellaceae</taxon>
        <taxon>Tannerella</taxon>
    </lineage>
</organism>
<dbReference type="EMBL" id="AYUF01000423">
    <property type="protein sequence ID" value="ETK01996.1"/>
    <property type="molecule type" value="Genomic_DNA"/>
</dbReference>
<feature type="active site" evidence="10">
    <location>
        <position position="152"/>
    </location>
</feature>
<dbReference type="InterPro" id="IPR011010">
    <property type="entry name" value="DNA_brk_join_enz"/>
</dbReference>
<dbReference type="CDD" id="cd00798">
    <property type="entry name" value="INT_XerDC_C"/>
    <property type="match status" value="1"/>
</dbReference>
<dbReference type="PANTHER" id="PTHR30349">
    <property type="entry name" value="PHAGE INTEGRASE-RELATED"/>
    <property type="match status" value="1"/>
</dbReference>
<dbReference type="InterPro" id="IPR013762">
    <property type="entry name" value="Integrase-like_cat_sf"/>
</dbReference>
<evidence type="ECO:0000256" key="7">
    <source>
        <dbReference type="ARBA" id="ARBA00023125"/>
    </source>
</evidence>
<dbReference type="GO" id="GO:0003677">
    <property type="term" value="F:DNA binding"/>
    <property type="evidence" value="ECO:0007669"/>
    <property type="project" value="UniProtKB-UniRule"/>
</dbReference>
<dbReference type="GO" id="GO:0007059">
    <property type="term" value="P:chromosome segregation"/>
    <property type="evidence" value="ECO:0007669"/>
    <property type="project" value="UniProtKB-UniRule"/>
</dbReference>
<evidence type="ECO:0000256" key="8">
    <source>
        <dbReference type="ARBA" id="ARBA00023172"/>
    </source>
</evidence>
<gene>
    <name evidence="10" type="primary">xerC</name>
    <name evidence="13" type="ORF">N425_06765</name>
</gene>
<dbReference type="AlphaFoldDB" id="W2C6B9"/>
<evidence type="ECO:0000259" key="12">
    <source>
        <dbReference type="PROSITE" id="PS51900"/>
    </source>
</evidence>
<dbReference type="HAMAP" id="MF_01808">
    <property type="entry name" value="Recomb_XerC_XerD"/>
    <property type="match status" value="1"/>
</dbReference>
<dbReference type="PANTHER" id="PTHR30349:SF81">
    <property type="entry name" value="TYROSINE RECOMBINASE XERC"/>
    <property type="match status" value="1"/>
</dbReference>
<protein>
    <recommendedName>
        <fullName evidence="10">Tyrosine recombinase XerC</fullName>
    </recommendedName>
</protein>
<name>W2C6B9_9BACT</name>
<keyword evidence="9 10" id="KW-0131">Cell cycle</keyword>
<dbReference type="Gene3D" id="1.10.443.10">
    <property type="entry name" value="Intergrase catalytic core"/>
    <property type="match status" value="1"/>
</dbReference>
<evidence type="ECO:0000256" key="10">
    <source>
        <dbReference type="HAMAP-Rule" id="MF_01808"/>
    </source>
</evidence>
<comment type="similarity">
    <text evidence="2">Belongs to the 'phage' integrase family. XerD subfamily.</text>
</comment>
<comment type="caution">
    <text evidence="13">The sequence shown here is derived from an EMBL/GenBank/DDBJ whole genome shotgun (WGS) entry which is preliminary data.</text>
</comment>
<evidence type="ECO:0000313" key="14">
    <source>
        <dbReference type="Proteomes" id="UP000018837"/>
    </source>
</evidence>
<keyword evidence="5 10" id="KW-0159">Chromosome partition</keyword>
<dbReference type="PROSITE" id="PS51900">
    <property type="entry name" value="CB"/>
    <property type="match status" value="1"/>
</dbReference>